<protein>
    <recommendedName>
        <fullName evidence="5">quorum-quenching N-acyl-homoserine lactonase</fullName>
        <ecNumber evidence="5">3.1.1.81</ecNumber>
    </recommendedName>
</protein>
<proteinExistence type="inferred from homology"/>
<comment type="cofactor">
    <cofactor evidence="2">
        <name>Zn(2+)</name>
        <dbReference type="ChEBI" id="CHEBI:29105"/>
    </cofactor>
</comment>
<feature type="domain" description="Metallo-beta-lactamase" evidence="12">
    <location>
        <begin position="33"/>
        <end position="237"/>
    </location>
</feature>
<dbReference type="NCBIfam" id="NF045699">
    <property type="entry name" value="AHLLactAiiA"/>
    <property type="match status" value="1"/>
</dbReference>
<comment type="similarity">
    <text evidence="3">Belongs to the metallo-beta-lactamase superfamily.</text>
</comment>
<dbReference type="PANTHER" id="PTHR42978:SF7">
    <property type="entry name" value="METALLO-HYDROLASE RV2300C-RELATED"/>
    <property type="match status" value="1"/>
</dbReference>
<comment type="catalytic activity">
    <reaction evidence="11">
        <text>3',5'-cyclic UMP + H2O = UMP + H(+)</text>
        <dbReference type="Rhea" id="RHEA:70575"/>
        <dbReference type="ChEBI" id="CHEBI:15377"/>
        <dbReference type="ChEBI" id="CHEBI:15378"/>
        <dbReference type="ChEBI" id="CHEBI:57865"/>
        <dbReference type="ChEBI" id="CHEBI:184387"/>
    </reaction>
    <physiologicalReaction direction="left-to-right" evidence="11">
        <dbReference type="Rhea" id="RHEA:70576"/>
    </physiologicalReaction>
</comment>
<dbReference type="InterPro" id="IPR054870">
    <property type="entry name" value="AHLLactAiiA"/>
</dbReference>
<dbReference type="AlphaFoldDB" id="A0A559J0K1"/>
<keyword evidence="7" id="KW-0378">Hydrolase</keyword>
<dbReference type="Pfam" id="PF00753">
    <property type="entry name" value="Lactamase_B"/>
    <property type="match status" value="1"/>
</dbReference>
<dbReference type="InterPro" id="IPR051013">
    <property type="entry name" value="MBL_superfamily_lactonases"/>
</dbReference>
<evidence type="ECO:0000256" key="4">
    <source>
        <dbReference type="ARBA" id="ARBA00011245"/>
    </source>
</evidence>
<reference evidence="13 14" key="1">
    <citation type="submission" date="2019-07" db="EMBL/GenBank/DDBJ databases">
        <authorList>
            <person name="Kim J."/>
        </authorList>
    </citation>
    <scope>NUCLEOTIDE SEQUENCE [LARGE SCALE GENOMIC DNA]</scope>
    <source>
        <strain evidence="13 14">N4</strain>
    </source>
</reference>
<dbReference type="GO" id="GO:0102007">
    <property type="term" value="F:acyl-L-homoserine-lactone lactonohydrolase activity"/>
    <property type="evidence" value="ECO:0007669"/>
    <property type="project" value="UniProtKB-EC"/>
</dbReference>
<evidence type="ECO:0000256" key="2">
    <source>
        <dbReference type="ARBA" id="ARBA00001947"/>
    </source>
</evidence>
<evidence type="ECO:0000256" key="5">
    <source>
        <dbReference type="ARBA" id="ARBA00013131"/>
    </source>
</evidence>
<dbReference type="GO" id="GO:0046872">
    <property type="term" value="F:metal ion binding"/>
    <property type="evidence" value="ECO:0007669"/>
    <property type="project" value="UniProtKB-KW"/>
</dbReference>
<dbReference type="EMBL" id="VNJK01000001">
    <property type="protein sequence ID" value="TVX93410.1"/>
    <property type="molecule type" value="Genomic_DNA"/>
</dbReference>
<evidence type="ECO:0000256" key="6">
    <source>
        <dbReference type="ARBA" id="ARBA00022723"/>
    </source>
</evidence>
<comment type="subunit">
    <text evidence="4">Monomer.</text>
</comment>
<gene>
    <name evidence="13" type="ORF">FPZ44_10305</name>
</gene>
<dbReference type="CDD" id="cd07729">
    <property type="entry name" value="AHL_lactonase_MBL-fold"/>
    <property type="match status" value="1"/>
</dbReference>
<organism evidence="13 14">
    <name type="scientific">Paenibacillus agilis</name>
    <dbReference type="NCBI Taxonomy" id="3020863"/>
    <lineage>
        <taxon>Bacteria</taxon>
        <taxon>Bacillati</taxon>
        <taxon>Bacillota</taxon>
        <taxon>Bacilli</taxon>
        <taxon>Bacillales</taxon>
        <taxon>Paenibacillaceae</taxon>
        <taxon>Paenibacillus</taxon>
    </lineage>
</organism>
<dbReference type="PANTHER" id="PTHR42978">
    <property type="entry name" value="QUORUM-QUENCHING LACTONASE YTNP-RELATED-RELATED"/>
    <property type="match status" value="1"/>
</dbReference>
<dbReference type="Proteomes" id="UP000318102">
    <property type="component" value="Unassembled WGS sequence"/>
</dbReference>
<dbReference type="SMART" id="SM00849">
    <property type="entry name" value="Lactamase_B"/>
    <property type="match status" value="1"/>
</dbReference>
<evidence type="ECO:0000313" key="14">
    <source>
        <dbReference type="Proteomes" id="UP000318102"/>
    </source>
</evidence>
<evidence type="ECO:0000256" key="11">
    <source>
        <dbReference type="ARBA" id="ARBA00048505"/>
    </source>
</evidence>
<dbReference type="Gene3D" id="3.60.15.10">
    <property type="entry name" value="Ribonuclease Z/Hydroxyacylglutathione hydrolase-like"/>
    <property type="match status" value="1"/>
</dbReference>
<comment type="function">
    <text evidence="10">Counteracts the endogenous Pycsar antiviral defense system. Phosphodiesterase that enables metal-dependent hydrolysis of host cyclic nucleotide Pycsar defense signals such as cCMP and cUMP.</text>
</comment>
<dbReference type="SUPFAM" id="SSF56281">
    <property type="entry name" value="Metallo-hydrolase/oxidoreductase"/>
    <property type="match status" value="1"/>
</dbReference>
<evidence type="ECO:0000256" key="3">
    <source>
        <dbReference type="ARBA" id="ARBA00007749"/>
    </source>
</evidence>
<dbReference type="EC" id="3.1.1.81" evidence="5"/>
<evidence type="ECO:0000256" key="1">
    <source>
        <dbReference type="ARBA" id="ARBA00000450"/>
    </source>
</evidence>
<sequence length="252" mass="28540">MIEKLYWLPAGKLSMDSSAFNKSVQKGQMISIQIWSYLLETKAGPILLDTGMPESFIHNPDYFKGTPYEGIIIPLMEPEDHIVSILKQVGYSPNDMIAVINSHLHLDHAGGNPYFPDTPIYIQEKEWEIVNKGDTSYAPPECLLPNLNYKVVEGDVEPFPGIQLLSTPGHSPGHQSVLVTTEKTGPILITVDMAYTRSNYEDKVPFFTFDSVQADQSIERIKQKMEEIQPNIIFFGHDNEQGMKQEVYPQFF</sequence>
<dbReference type="OrthoDB" id="333278at2"/>
<comment type="catalytic activity">
    <reaction evidence="1">
        <text>an N-acyl-L-homoserine lactone + H2O = an N-acyl-L-homoserine + H(+)</text>
        <dbReference type="Rhea" id="RHEA:22576"/>
        <dbReference type="ChEBI" id="CHEBI:15377"/>
        <dbReference type="ChEBI" id="CHEBI:15378"/>
        <dbReference type="ChEBI" id="CHEBI:55474"/>
        <dbReference type="ChEBI" id="CHEBI:58921"/>
        <dbReference type="EC" id="3.1.1.81"/>
    </reaction>
</comment>
<keyword evidence="6" id="KW-0479">Metal-binding</keyword>
<keyword evidence="8" id="KW-0862">Zinc</keyword>
<evidence type="ECO:0000256" key="8">
    <source>
        <dbReference type="ARBA" id="ARBA00022833"/>
    </source>
</evidence>
<evidence type="ECO:0000259" key="12">
    <source>
        <dbReference type="SMART" id="SM00849"/>
    </source>
</evidence>
<keyword evidence="14" id="KW-1185">Reference proteome</keyword>
<name>A0A559J0K1_9BACL</name>
<comment type="caution">
    <text evidence="13">The sequence shown here is derived from an EMBL/GenBank/DDBJ whole genome shotgun (WGS) entry which is preliminary data.</text>
</comment>
<evidence type="ECO:0000256" key="7">
    <source>
        <dbReference type="ARBA" id="ARBA00022801"/>
    </source>
</evidence>
<dbReference type="InterPro" id="IPR001279">
    <property type="entry name" value="Metallo-B-lactamas"/>
</dbReference>
<dbReference type="RefSeq" id="WP_144989876.1">
    <property type="nucleotide sequence ID" value="NZ_VNJK01000001.1"/>
</dbReference>
<evidence type="ECO:0000256" key="10">
    <source>
        <dbReference type="ARBA" id="ARBA00034301"/>
    </source>
</evidence>
<dbReference type="InterPro" id="IPR036866">
    <property type="entry name" value="RibonucZ/Hydroxyglut_hydro"/>
</dbReference>
<evidence type="ECO:0000256" key="9">
    <source>
        <dbReference type="ARBA" id="ARBA00034221"/>
    </source>
</evidence>
<evidence type="ECO:0000313" key="13">
    <source>
        <dbReference type="EMBL" id="TVX93410.1"/>
    </source>
</evidence>
<accession>A0A559J0K1</accession>
<comment type="catalytic activity">
    <reaction evidence="9">
        <text>3',5'-cyclic CMP + H2O = CMP + H(+)</text>
        <dbReference type="Rhea" id="RHEA:72675"/>
        <dbReference type="ChEBI" id="CHEBI:15377"/>
        <dbReference type="ChEBI" id="CHEBI:15378"/>
        <dbReference type="ChEBI" id="CHEBI:58003"/>
        <dbReference type="ChEBI" id="CHEBI:60377"/>
    </reaction>
    <physiologicalReaction direction="left-to-right" evidence="9">
        <dbReference type="Rhea" id="RHEA:72676"/>
    </physiologicalReaction>
</comment>